<dbReference type="EMBL" id="CP049934">
    <property type="protein sequence ID" value="QIM15697.1"/>
    <property type="molecule type" value="Genomic_DNA"/>
</dbReference>
<evidence type="ECO:0000313" key="3">
    <source>
        <dbReference type="EMBL" id="QIM15697.1"/>
    </source>
</evidence>
<dbReference type="AlphaFoldDB" id="A0A6G8FH67"/>
<dbReference type="Proteomes" id="UP000501387">
    <property type="component" value="Chromosome"/>
</dbReference>
<keyword evidence="2" id="KW-0812">Transmembrane</keyword>
<keyword evidence="2" id="KW-1133">Transmembrane helix</keyword>
<feature type="transmembrane region" description="Helical" evidence="2">
    <location>
        <begin position="21"/>
        <end position="39"/>
    </location>
</feature>
<evidence type="ECO:0000313" key="4">
    <source>
        <dbReference type="Proteomes" id="UP000501387"/>
    </source>
</evidence>
<dbReference type="KEGG" id="lins:G7067_03530"/>
<dbReference type="RefSeq" id="WP_166322028.1">
    <property type="nucleotide sequence ID" value="NZ_CP049934.1"/>
</dbReference>
<keyword evidence="2" id="KW-0472">Membrane</keyword>
<protein>
    <recommendedName>
        <fullName evidence="5">DUF3137 domain-containing protein</fullName>
    </recommendedName>
</protein>
<feature type="region of interest" description="Disordered" evidence="1">
    <location>
        <begin position="81"/>
        <end position="110"/>
    </location>
</feature>
<name>A0A6G8FH67_9MICO</name>
<proteinExistence type="predicted"/>
<evidence type="ECO:0008006" key="5">
    <source>
        <dbReference type="Google" id="ProtNLM"/>
    </source>
</evidence>
<feature type="transmembrane region" description="Helical" evidence="2">
    <location>
        <begin position="201"/>
        <end position="217"/>
    </location>
</feature>
<reference evidence="3 4" key="1">
    <citation type="submission" date="2020-03" db="EMBL/GenBank/DDBJ databases">
        <title>Leucobacter sp. nov., isolated from beetles.</title>
        <authorList>
            <person name="Hyun D.-W."/>
            <person name="Bae J.-W."/>
        </authorList>
    </citation>
    <scope>NUCLEOTIDE SEQUENCE [LARGE SCALE GENOMIC DNA]</scope>
    <source>
        <strain evidence="3 4">HDW9B</strain>
    </source>
</reference>
<organism evidence="3 4">
    <name type="scientific">Leucobacter insecticola</name>
    <dbReference type="NCBI Taxonomy" id="2714934"/>
    <lineage>
        <taxon>Bacteria</taxon>
        <taxon>Bacillati</taxon>
        <taxon>Actinomycetota</taxon>
        <taxon>Actinomycetes</taxon>
        <taxon>Micrococcales</taxon>
        <taxon>Microbacteriaceae</taxon>
        <taxon>Leucobacter</taxon>
    </lineage>
</organism>
<gene>
    <name evidence="3" type="ORF">G7067_03530</name>
</gene>
<evidence type="ECO:0000256" key="2">
    <source>
        <dbReference type="SAM" id="Phobius"/>
    </source>
</evidence>
<accession>A0A6G8FH67</accession>
<keyword evidence="4" id="KW-1185">Reference proteome</keyword>
<evidence type="ECO:0000256" key="1">
    <source>
        <dbReference type="SAM" id="MobiDB-lite"/>
    </source>
</evidence>
<sequence length="595" mass="64959">MPKNMPARDVPAKPGAPLRSVLAPGLVVVAGFAVLLLSLRLQQNGGGPVGLVLGAVAALLCVALGVLGIWREIASRRGHVGPAETRAGQGAPERTPASAERGAPAGPGPSPETLKFLNSRFAKDNLMRTPNWVLALVAIASVWPETMSAVVAFAVFGVVLGAILYARRPRKQSRRGIYIMWLPPILTCLFCGLLWELPTLLAPLVIPAATAIGIWIVQKRERLTGPPLRLVQSDWDGVDVVGAGAMNFDVRALWTPVSRRQRREFRRDHPDVRNQAMRARVIAVNVVAWLMPIGFLALATGVSQEIRGGADNMVSQLLGMASFLTLMLLGWGILIWWGLRASTRITKAEDHIRYLRFAQANGLIYDPGPRTLAAGLGVLTRILRGGADDSVVFANREASGGGERESNSYFGGVCRVKLPVTLPNLVLRSRRNSAPTFSAYTRPAPSQRLSLEGDFDRHFSLFCPRGYETDALYLFTPDVMAWLIDDAGDFDVELVDDTIVLRSRDDLVSRDPAKWARIALALHALDDRIMQWSRWRDDREDAHRDTARLAMEDPGERPLVGASGRRVRLSLGFGGVFVGLFGALYLTLLVLSNSV</sequence>
<feature type="transmembrane region" description="Helical" evidence="2">
    <location>
        <begin position="569"/>
        <end position="591"/>
    </location>
</feature>
<feature type="transmembrane region" description="Helical" evidence="2">
    <location>
        <begin position="314"/>
        <end position="337"/>
    </location>
</feature>
<feature type="transmembrane region" description="Helical" evidence="2">
    <location>
        <begin position="178"/>
        <end position="195"/>
    </location>
</feature>
<feature type="transmembrane region" description="Helical" evidence="2">
    <location>
        <begin position="51"/>
        <end position="70"/>
    </location>
</feature>
<feature type="transmembrane region" description="Helical" evidence="2">
    <location>
        <begin position="282"/>
        <end position="302"/>
    </location>
</feature>
<feature type="transmembrane region" description="Helical" evidence="2">
    <location>
        <begin position="149"/>
        <end position="166"/>
    </location>
</feature>